<protein>
    <submittedName>
        <fullName evidence="2">Caspase domain protein</fullName>
    </submittedName>
</protein>
<dbReference type="RefSeq" id="WP_099245393.1">
    <property type="nucleotide sequence ID" value="NZ_FXXP01000002.1"/>
</dbReference>
<dbReference type="GO" id="GO:0004197">
    <property type="term" value="F:cysteine-type endopeptidase activity"/>
    <property type="evidence" value="ECO:0007669"/>
    <property type="project" value="InterPro"/>
</dbReference>
<sequence>MIAGENNKAAVVVGIDHYSQPNMLYGCVADAQNVADCLAAHENRARNMQVTPLLSGVSADVTADRIMDAIEELFQSTLSCAVIYLAGHSVYKPNSSDLVLVTPEGEKKSRGVSLQEIMNLANDAFPRVQSTVIILDTCHSGALGENRISNSASATSTLGEGVTILAASGRKQRAGERNAGGIFTSLMLEALKGGAADLLGRVTPAAVYSFVDQNFGAVGQRPVYKANVSRFTSLRQCEPPIDIEHLKNLPKWFPENAANPDMQDQHALDERYEPNRDNVPKELMDIPPDPKLTMIFEGLQACNRQGLVVPVGAAHMYYAAIERKSCALTPLGRHYRNLVVRGELGV</sequence>
<evidence type="ECO:0000259" key="1">
    <source>
        <dbReference type="Pfam" id="PF00656"/>
    </source>
</evidence>
<dbReference type="EMBL" id="FXXP01000002">
    <property type="protein sequence ID" value="SMX28210.1"/>
    <property type="molecule type" value="Genomic_DNA"/>
</dbReference>
<dbReference type="AlphaFoldDB" id="A0A238JBY8"/>
<name>A0A238JBY8_9RHOB</name>
<dbReference type="Gene3D" id="3.40.50.1460">
    <property type="match status" value="1"/>
</dbReference>
<dbReference type="OrthoDB" id="9816009at2"/>
<dbReference type="Proteomes" id="UP000225972">
    <property type="component" value="Unassembled WGS sequence"/>
</dbReference>
<accession>A0A238JBY8</accession>
<dbReference type="InterPro" id="IPR011600">
    <property type="entry name" value="Pept_C14_caspase"/>
</dbReference>
<gene>
    <name evidence="2" type="ORF">TRP8649_02325</name>
</gene>
<dbReference type="GO" id="GO:0006508">
    <property type="term" value="P:proteolysis"/>
    <property type="evidence" value="ECO:0007669"/>
    <property type="project" value="InterPro"/>
</dbReference>
<dbReference type="InterPro" id="IPR029030">
    <property type="entry name" value="Caspase-like_dom_sf"/>
</dbReference>
<dbReference type="SUPFAM" id="SSF52129">
    <property type="entry name" value="Caspase-like"/>
    <property type="match status" value="1"/>
</dbReference>
<proteinExistence type="predicted"/>
<organism evidence="2 3">
    <name type="scientific">Pelagimonas phthalicica</name>
    <dbReference type="NCBI Taxonomy" id="1037362"/>
    <lineage>
        <taxon>Bacteria</taxon>
        <taxon>Pseudomonadati</taxon>
        <taxon>Pseudomonadota</taxon>
        <taxon>Alphaproteobacteria</taxon>
        <taxon>Rhodobacterales</taxon>
        <taxon>Roseobacteraceae</taxon>
        <taxon>Pelagimonas</taxon>
    </lineage>
</organism>
<reference evidence="3" key="1">
    <citation type="submission" date="2017-05" db="EMBL/GenBank/DDBJ databases">
        <authorList>
            <person name="Rodrigo-Torres L."/>
            <person name="Arahal R. D."/>
            <person name="Lucena T."/>
        </authorList>
    </citation>
    <scope>NUCLEOTIDE SEQUENCE [LARGE SCALE GENOMIC DNA]</scope>
    <source>
        <strain evidence="3">CECT 8649</strain>
    </source>
</reference>
<keyword evidence="3" id="KW-1185">Reference proteome</keyword>
<evidence type="ECO:0000313" key="2">
    <source>
        <dbReference type="EMBL" id="SMX28210.1"/>
    </source>
</evidence>
<evidence type="ECO:0000313" key="3">
    <source>
        <dbReference type="Proteomes" id="UP000225972"/>
    </source>
</evidence>
<dbReference type="Pfam" id="PF00656">
    <property type="entry name" value="Peptidase_C14"/>
    <property type="match status" value="1"/>
</dbReference>
<feature type="domain" description="Peptidase C14 caspase" evidence="1">
    <location>
        <begin position="8"/>
        <end position="198"/>
    </location>
</feature>